<evidence type="ECO:0000313" key="2">
    <source>
        <dbReference type="EMBL" id="VDO41594.1"/>
    </source>
</evidence>
<dbReference type="WBParaSite" id="OFLC_0000495801-mRNA-1">
    <property type="protein sequence ID" value="OFLC_0000495801-mRNA-1"/>
    <property type="gene ID" value="OFLC_0000495801"/>
</dbReference>
<protein>
    <submittedName>
        <fullName evidence="4">Inner membrane protein</fullName>
    </submittedName>
</protein>
<keyword evidence="1" id="KW-0812">Transmembrane</keyword>
<accession>A0A183HBU7</accession>
<reference evidence="4" key="1">
    <citation type="submission" date="2016-06" db="UniProtKB">
        <authorList>
            <consortium name="WormBaseParasite"/>
        </authorList>
    </citation>
    <scope>IDENTIFICATION</scope>
</reference>
<dbReference type="Proteomes" id="UP000267606">
    <property type="component" value="Unassembled WGS sequence"/>
</dbReference>
<name>A0A183HBU7_9BILA</name>
<gene>
    <name evidence="2" type="ORF">OFLC_LOCUS4959</name>
</gene>
<reference evidence="2 3" key="2">
    <citation type="submission" date="2018-11" db="EMBL/GenBank/DDBJ databases">
        <authorList>
            <consortium name="Pathogen Informatics"/>
        </authorList>
    </citation>
    <scope>NUCLEOTIDE SEQUENCE [LARGE SCALE GENOMIC DNA]</scope>
</reference>
<keyword evidence="1" id="KW-0472">Membrane</keyword>
<evidence type="ECO:0000256" key="1">
    <source>
        <dbReference type="SAM" id="Phobius"/>
    </source>
</evidence>
<evidence type="ECO:0000313" key="3">
    <source>
        <dbReference type="Proteomes" id="UP000267606"/>
    </source>
</evidence>
<dbReference type="AlphaFoldDB" id="A0A183HBU7"/>
<evidence type="ECO:0000313" key="4">
    <source>
        <dbReference type="WBParaSite" id="OFLC_0000495801-mRNA-1"/>
    </source>
</evidence>
<dbReference type="STRING" id="387005.A0A183HBU7"/>
<sequence>MPKQEKKSILPTIHINAIIGHHTSSLVLTPIIGVIMGCSLFLLILTVLICWIRNRPDGVYRTNENILAYCTPNRSVKPLVTVNCVNREYFC</sequence>
<proteinExistence type="predicted"/>
<keyword evidence="3" id="KW-1185">Reference proteome</keyword>
<organism evidence="4">
    <name type="scientific">Onchocerca flexuosa</name>
    <dbReference type="NCBI Taxonomy" id="387005"/>
    <lineage>
        <taxon>Eukaryota</taxon>
        <taxon>Metazoa</taxon>
        <taxon>Ecdysozoa</taxon>
        <taxon>Nematoda</taxon>
        <taxon>Chromadorea</taxon>
        <taxon>Rhabditida</taxon>
        <taxon>Spirurina</taxon>
        <taxon>Spiruromorpha</taxon>
        <taxon>Filarioidea</taxon>
        <taxon>Onchocercidae</taxon>
        <taxon>Onchocerca</taxon>
    </lineage>
</organism>
<feature type="transmembrane region" description="Helical" evidence="1">
    <location>
        <begin position="31"/>
        <end position="52"/>
    </location>
</feature>
<dbReference type="EMBL" id="UZAJ01004043">
    <property type="protein sequence ID" value="VDO41594.1"/>
    <property type="molecule type" value="Genomic_DNA"/>
</dbReference>
<keyword evidence="1" id="KW-1133">Transmembrane helix</keyword>